<feature type="binding site" evidence="7">
    <location>
        <position position="40"/>
    </location>
    <ligand>
        <name>S-adenosyl-L-methionine</name>
        <dbReference type="ChEBI" id="CHEBI:59789"/>
    </ligand>
</feature>
<protein>
    <recommendedName>
        <fullName evidence="7">tRNA (guanine-N(7)-)-methyltransferase</fullName>
        <ecNumber evidence="7">2.1.1.33</ecNumber>
    </recommendedName>
    <alternativeName>
        <fullName evidence="7">tRNA (guanine(46)-N(7))-methyltransferase</fullName>
    </alternativeName>
    <alternativeName>
        <fullName evidence="7">tRNA(m7G46)-methyltransferase</fullName>
    </alternativeName>
</protein>
<feature type="binding site" evidence="7">
    <location>
        <position position="154"/>
    </location>
    <ligand>
        <name>substrate</name>
    </ligand>
</feature>
<name>A0A1Z4JB44_LEPBY</name>
<dbReference type="Pfam" id="PF02390">
    <property type="entry name" value="Methyltransf_4"/>
    <property type="match status" value="1"/>
</dbReference>
<evidence type="ECO:0000256" key="7">
    <source>
        <dbReference type="HAMAP-Rule" id="MF_01057"/>
    </source>
</evidence>
<dbReference type="Gene3D" id="3.40.50.150">
    <property type="entry name" value="Vaccinia Virus protein VP39"/>
    <property type="match status" value="1"/>
</dbReference>
<feature type="binding site" evidence="7">
    <location>
        <position position="65"/>
    </location>
    <ligand>
        <name>S-adenosyl-L-methionine</name>
        <dbReference type="ChEBI" id="CHEBI:59789"/>
    </ligand>
</feature>
<dbReference type="PROSITE" id="PS51625">
    <property type="entry name" value="SAM_MT_TRMB"/>
    <property type="match status" value="1"/>
</dbReference>
<dbReference type="InterPro" id="IPR055361">
    <property type="entry name" value="tRNA_methyltr_TrmB_bact"/>
</dbReference>
<feature type="binding site" evidence="7">
    <location>
        <position position="118"/>
    </location>
    <ligand>
        <name>S-adenosyl-L-methionine</name>
        <dbReference type="ChEBI" id="CHEBI:59789"/>
    </ligand>
</feature>
<dbReference type="NCBIfam" id="TIGR00091">
    <property type="entry name" value="tRNA (guanosine(46)-N7)-methyltransferase TrmB"/>
    <property type="match status" value="1"/>
</dbReference>
<evidence type="ECO:0000256" key="3">
    <source>
        <dbReference type="ARBA" id="ARBA00022603"/>
    </source>
</evidence>
<dbReference type="GO" id="GO:0008176">
    <property type="term" value="F:tRNA (guanine(46)-N7)-methyltransferase activity"/>
    <property type="evidence" value="ECO:0007669"/>
    <property type="project" value="UniProtKB-UniRule"/>
</dbReference>
<organism evidence="8 9">
    <name type="scientific">Leptolyngbya boryana NIES-2135</name>
    <dbReference type="NCBI Taxonomy" id="1973484"/>
    <lineage>
        <taxon>Bacteria</taxon>
        <taxon>Bacillati</taxon>
        <taxon>Cyanobacteriota</taxon>
        <taxon>Cyanophyceae</taxon>
        <taxon>Leptolyngbyales</taxon>
        <taxon>Leptolyngbyaceae</taxon>
        <taxon>Leptolyngbya group</taxon>
        <taxon>Leptolyngbya</taxon>
    </lineage>
</organism>
<proteinExistence type="inferred from homology"/>
<dbReference type="CDD" id="cd02440">
    <property type="entry name" value="AdoMet_MTases"/>
    <property type="match status" value="1"/>
</dbReference>
<dbReference type="AlphaFoldDB" id="A0A1Z4JB44"/>
<dbReference type="EMBL" id="AP018203">
    <property type="protein sequence ID" value="BAY53898.1"/>
    <property type="molecule type" value="Genomic_DNA"/>
</dbReference>
<feature type="binding site" evidence="7">
    <location>
        <position position="122"/>
    </location>
    <ligand>
        <name>substrate</name>
    </ligand>
</feature>
<evidence type="ECO:0000313" key="9">
    <source>
        <dbReference type="Proteomes" id="UP000217895"/>
    </source>
</evidence>
<reference evidence="8 9" key="1">
    <citation type="submission" date="2017-06" db="EMBL/GenBank/DDBJ databases">
        <title>Genome sequencing of cyanobaciteial culture collection at National Institute for Environmental Studies (NIES).</title>
        <authorList>
            <person name="Hirose Y."/>
            <person name="Shimura Y."/>
            <person name="Fujisawa T."/>
            <person name="Nakamura Y."/>
            <person name="Kawachi M."/>
        </authorList>
    </citation>
    <scope>NUCLEOTIDE SEQUENCE [LARGE SCALE GENOMIC DNA]</scope>
    <source>
        <strain evidence="8 9">NIES-2135</strain>
    </source>
</reference>
<dbReference type="HAMAP" id="MF_01057">
    <property type="entry name" value="tRNA_methyltr_TrmB"/>
    <property type="match status" value="1"/>
</dbReference>
<dbReference type="PANTHER" id="PTHR23417">
    <property type="entry name" value="3-DEOXY-D-MANNO-OCTULOSONIC-ACID TRANSFERASE/TRNA GUANINE-N 7 - -METHYLTRANSFERASE"/>
    <property type="match status" value="1"/>
</dbReference>
<sequence>MAIVRVREHVNPLSRRYQTPTPAPDWNQVFSDLSRPLHLDIGCGRGVFLLKMAEQHPDWNYLGLEIREPIVQQALEWRDEAGLKNLHYIFCNVSNSLHPMLASLPTGVLARVSIQFPDPWFKRKHQKRRVVQPEIVTTLAEFMKSDTTVFLQSDILEVAQKMVDRFAESPNFVRTSSEWLAENPLPIPTERELMVMSFGDPIYRAIFRKV</sequence>
<accession>A0A1Z4JB44</accession>
<keyword evidence="4 7" id="KW-0808">Transferase</keyword>
<comment type="function">
    <text evidence="2 7">Catalyzes the formation of N(7)-methylguanine at position 46 (m7G46) in tRNA.</text>
</comment>
<keyword evidence="6 7" id="KW-0819">tRNA processing</keyword>
<keyword evidence="3 7" id="KW-0489">Methyltransferase</keyword>
<keyword evidence="5 7" id="KW-0949">S-adenosyl-L-methionine</keyword>
<dbReference type="Proteomes" id="UP000217895">
    <property type="component" value="Chromosome"/>
</dbReference>
<dbReference type="PANTHER" id="PTHR23417:SF21">
    <property type="entry name" value="TRNA (GUANINE-N(7)-)-METHYLTRANSFERASE"/>
    <property type="match status" value="1"/>
</dbReference>
<dbReference type="InterPro" id="IPR003358">
    <property type="entry name" value="tRNA_(Gua-N-7)_MeTrfase_Trmb"/>
</dbReference>
<feature type="binding site" evidence="7">
    <location>
        <position position="92"/>
    </location>
    <ligand>
        <name>S-adenosyl-L-methionine</name>
        <dbReference type="ChEBI" id="CHEBI:59789"/>
    </ligand>
</feature>
<comment type="caution">
    <text evidence="7">Lacks conserved residue(s) required for the propagation of feature annotation.</text>
</comment>
<evidence type="ECO:0000256" key="6">
    <source>
        <dbReference type="ARBA" id="ARBA00022694"/>
    </source>
</evidence>
<evidence type="ECO:0000256" key="2">
    <source>
        <dbReference type="ARBA" id="ARBA00003015"/>
    </source>
</evidence>
<gene>
    <name evidence="7" type="primary">trmB</name>
    <name evidence="8" type="ORF">NIES2135_07100</name>
</gene>
<dbReference type="EC" id="2.1.1.33" evidence="7"/>
<evidence type="ECO:0000256" key="1">
    <source>
        <dbReference type="ARBA" id="ARBA00000142"/>
    </source>
</evidence>
<dbReference type="SUPFAM" id="SSF53335">
    <property type="entry name" value="S-adenosyl-L-methionine-dependent methyltransferases"/>
    <property type="match status" value="1"/>
</dbReference>
<keyword evidence="9" id="KW-1185">Reference proteome</keyword>
<dbReference type="InterPro" id="IPR029063">
    <property type="entry name" value="SAM-dependent_MTases_sf"/>
</dbReference>
<comment type="similarity">
    <text evidence="7">Belongs to the class I-like SAM-binding methyltransferase superfamily. TrmB family.</text>
</comment>
<evidence type="ECO:0000256" key="5">
    <source>
        <dbReference type="ARBA" id="ARBA00022691"/>
    </source>
</evidence>
<comment type="catalytic activity">
    <reaction evidence="1 7">
        <text>guanosine(46) in tRNA + S-adenosyl-L-methionine = N(7)-methylguanosine(46) in tRNA + S-adenosyl-L-homocysteine</text>
        <dbReference type="Rhea" id="RHEA:42708"/>
        <dbReference type="Rhea" id="RHEA-COMP:10188"/>
        <dbReference type="Rhea" id="RHEA-COMP:10189"/>
        <dbReference type="ChEBI" id="CHEBI:57856"/>
        <dbReference type="ChEBI" id="CHEBI:59789"/>
        <dbReference type="ChEBI" id="CHEBI:74269"/>
        <dbReference type="ChEBI" id="CHEBI:74480"/>
        <dbReference type="EC" id="2.1.1.33"/>
    </reaction>
</comment>
<comment type="pathway">
    <text evidence="7">tRNA modification; N(7)-methylguanine-tRNA biosynthesis.</text>
</comment>
<evidence type="ECO:0000313" key="8">
    <source>
        <dbReference type="EMBL" id="BAY53898.1"/>
    </source>
</evidence>
<dbReference type="UniPathway" id="UPA00989"/>
<dbReference type="GO" id="GO:0043527">
    <property type="term" value="C:tRNA methyltransferase complex"/>
    <property type="evidence" value="ECO:0007669"/>
    <property type="project" value="TreeGrafter"/>
</dbReference>
<evidence type="ECO:0000256" key="4">
    <source>
        <dbReference type="ARBA" id="ARBA00022679"/>
    </source>
</evidence>